<keyword evidence="2 3" id="KW-0067">ATP-binding</keyword>
<dbReference type="Pfam" id="PF00069">
    <property type="entry name" value="Pkinase"/>
    <property type="match status" value="1"/>
</dbReference>
<reference evidence="5 6" key="1">
    <citation type="journal article" date="2010" name="Stand. Genomic Sci.">
        <title>Complete genome sequence of Haliangium ochraceum type strain (SMP-2).</title>
        <authorList>
            <consortium name="US DOE Joint Genome Institute (JGI-PGF)"/>
            <person name="Ivanova N."/>
            <person name="Daum C."/>
            <person name="Lang E."/>
            <person name="Abt B."/>
            <person name="Kopitz M."/>
            <person name="Saunders E."/>
            <person name="Lapidus A."/>
            <person name="Lucas S."/>
            <person name="Glavina Del Rio T."/>
            <person name="Nolan M."/>
            <person name="Tice H."/>
            <person name="Copeland A."/>
            <person name="Cheng J.F."/>
            <person name="Chen F."/>
            <person name="Bruce D."/>
            <person name="Goodwin L."/>
            <person name="Pitluck S."/>
            <person name="Mavromatis K."/>
            <person name="Pati A."/>
            <person name="Mikhailova N."/>
            <person name="Chen A."/>
            <person name="Palaniappan K."/>
            <person name="Land M."/>
            <person name="Hauser L."/>
            <person name="Chang Y.J."/>
            <person name="Jeffries C.D."/>
            <person name="Detter J.C."/>
            <person name="Brettin T."/>
            <person name="Rohde M."/>
            <person name="Goker M."/>
            <person name="Bristow J."/>
            <person name="Markowitz V."/>
            <person name="Eisen J.A."/>
            <person name="Hugenholtz P."/>
            <person name="Kyrpides N.C."/>
            <person name="Klenk H.P."/>
        </authorList>
    </citation>
    <scope>NUCLEOTIDE SEQUENCE [LARGE SCALE GENOMIC DNA]</scope>
    <source>
        <strain evidence="6">DSM 14365 / CIP 107738 / JCM 11303 / AJ 13395 / SMP-2</strain>
    </source>
</reference>
<evidence type="ECO:0000256" key="1">
    <source>
        <dbReference type="ARBA" id="ARBA00022741"/>
    </source>
</evidence>
<evidence type="ECO:0000256" key="3">
    <source>
        <dbReference type="PROSITE-ProRule" id="PRU10141"/>
    </source>
</evidence>
<dbReference type="InterPro" id="IPR011009">
    <property type="entry name" value="Kinase-like_dom_sf"/>
</dbReference>
<keyword evidence="5" id="KW-0723">Serine/threonine-protein kinase</keyword>
<evidence type="ECO:0000256" key="2">
    <source>
        <dbReference type="ARBA" id="ARBA00022840"/>
    </source>
</evidence>
<dbReference type="PROSITE" id="PS00108">
    <property type="entry name" value="PROTEIN_KINASE_ST"/>
    <property type="match status" value="1"/>
</dbReference>
<dbReference type="SUPFAM" id="SSF56112">
    <property type="entry name" value="Protein kinase-like (PK-like)"/>
    <property type="match status" value="1"/>
</dbReference>
<dbReference type="InterPro" id="IPR000719">
    <property type="entry name" value="Prot_kinase_dom"/>
</dbReference>
<dbReference type="InterPro" id="IPR045269">
    <property type="entry name" value="Atg1-like"/>
</dbReference>
<name>D0LZC0_HALO1</name>
<dbReference type="STRING" id="502025.Hoch_3883"/>
<dbReference type="SMART" id="SM00220">
    <property type="entry name" value="S_TKc"/>
    <property type="match status" value="1"/>
</dbReference>
<dbReference type="eggNOG" id="COG0515">
    <property type="taxonomic scope" value="Bacteria"/>
</dbReference>
<keyword evidence="1 3" id="KW-0547">Nucleotide-binding</keyword>
<evidence type="ECO:0000313" key="6">
    <source>
        <dbReference type="Proteomes" id="UP000001880"/>
    </source>
</evidence>
<protein>
    <submittedName>
        <fullName evidence="5">Serine/threonine protein kinase</fullName>
    </submittedName>
</protein>
<dbReference type="PANTHER" id="PTHR24348">
    <property type="entry name" value="SERINE/THREONINE-PROTEIN KINASE UNC-51-RELATED"/>
    <property type="match status" value="1"/>
</dbReference>
<dbReference type="GO" id="GO:0005737">
    <property type="term" value="C:cytoplasm"/>
    <property type="evidence" value="ECO:0007669"/>
    <property type="project" value="TreeGrafter"/>
</dbReference>
<dbReference type="KEGG" id="hoh:Hoch_3883"/>
<dbReference type="GO" id="GO:0004674">
    <property type="term" value="F:protein serine/threonine kinase activity"/>
    <property type="evidence" value="ECO:0007669"/>
    <property type="project" value="UniProtKB-KW"/>
</dbReference>
<dbReference type="Gene3D" id="3.30.200.20">
    <property type="entry name" value="Phosphorylase Kinase, domain 1"/>
    <property type="match status" value="1"/>
</dbReference>
<proteinExistence type="predicted"/>
<gene>
    <name evidence="5" type="ordered locus">Hoch_3883</name>
</gene>
<dbReference type="PROSITE" id="PS50011">
    <property type="entry name" value="PROTEIN_KINASE_DOM"/>
    <property type="match status" value="1"/>
</dbReference>
<dbReference type="PROSITE" id="PS00107">
    <property type="entry name" value="PROTEIN_KINASE_ATP"/>
    <property type="match status" value="1"/>
</dbReference>
<dbReference type="HOGENOM" id="CLU_000288_63_44_7"/>
<evidence type="ECO:0000313" key="5">
    <source>
        <dbReference type="EMBL" id="ACY16382.1"/>
    </source>
</evidence>
<dbReference type="CDD" id="cd14014">
    <property type="entry name" value="STKc_PknB_like"/>
    <property type="match status" value="1"/>
</dbReference>
<dbReference type="EMBL" id="CP001804">
    <property type="protein sequence ID" value="ACY16382.1"/>
    <property type="molecule type" value="Genomic_DNA"/>
</dbReference>
<feature type="binding site" evidence="3">
    <location>
        <position position="69"/>
    </location>
    <ligand>
        <name>ATP</name>
        <dbReference type="ChEBI" id="CHEBI:30616"/>
    </ligand>
</feature>
<sequence>MSLATDPISCLSTQSTVCGMARLRTQRVDPLLGRRVGGTYQLCERVGRGAYGTVYRARHLLSGHSVAVKVLRPLAANESAFLGEAWGASRVHHPNVVTFLDMGEEEDGLLYLVMEYIDGPTLSRLILASPTMPVARALRLMLQVCFGLEAVHLSGIVHADLKSSNILVYEQGGEERVKLVDFGIARCVDPQRLPPSELDEIGPDAAPYRGDSMNISGTPGYIAPEVLQGSAPTYRADVYAAGVVLYRLLTGRRPFTGSSAEVIHEKQLTSDPVPPSQLRAHSPAALEALTLRALARDPAERFADALEMREALESVAVALVDGISPRPEHADQLRGVLVCGGGYA</sequence>
<dbReference type="Gene3D" id="1.10.510.10">
    <property type="entry name" value="Transferase(Phosphotransferase) domain 1"/>
    <property type="match status" value="1"/>
</dbReference>
<dbReference type="InterPro" id="IPR017441">
    <property type="entry name" value="Protein_kinase_ATP_BS"/>
</dbReference>
<feature type="domain" description="Protein kinase" evidence="4">
    <location>
        <begin position="40"/>
        <end position="315"/>
    </location>
</feature>
<dbReference type="RefSeq" id="WP_012828981.1">
    <property type="nucleotide sequence ID" value="NC_013440.1"/>
</dbReference>
<dbReference type="Proteomes" id="UP000001880">
    <property type="component" value="Chromosome"/>
</dbReference>
<organism evidence="5 6">
    <name type="scientific">Haliangium ochraceum (strain DSM 14365 / JCM 11303 / SMP-2)</name>
    <dbReference type="NCBI Taxonomy" id="502025"/>
    <lineage>
        <taxon>Bacteria</taxon>
        <taxon>Pseudomonadati</taxon>
        <taxon>Myxococcota</taxon>
        <taxon>Polyangia</taxon>
        <taxon>Haliangiales</taxon>
        <taxon>Kofleriaceae</taxon>
        <taxon>Haliangium</taxon>
    </lineage>
</organism>
<evidence type="ECO:0000259" key="4">
    <source>
        <dbReference type="PROSITE" id="PS50011"/>
    </source>
</evidence>
<keyword evidence="5" id="KW-0808">Transferase</keyword>
<keyword evidence="5" id="KW-0418">Kinase</keyword>
<dbReference type="GO" id="GO:0005524">
    <property type="term" value="F:ATP binding"/>
    <property type="evidence" value="ECO:0007669"/>
    <property type="project" value="UniProtKB-UniRule"/>
</dbReference>
<dbReference type="AlphaFoldDB" id="D0LZC0"/>
<accession>D0LZC0</accession>
<keyword evidence="6" id="KW-1185">Reference proteome</keyword>
<dbReference type="InterPro" id="IPR008271">
    <property type="entry name" value="Ser/Thr_kinase_AS"/>
</dbReference>